<dbReference type="GO" id="GO:0002177">
    <property type="term" value="C:manchette"/>
    <property type="evidence" value="ECO:0007669"/>
    <property type="project" value="TreeGrafter"/>
</dbReference>
<dbReference type="PANTHER" id="PTHR35664">
    <property type="entry name" value="SPERMATID-SPECIFIC MANCHETTE-RELATED PROTEIN 1"/>
    <property type="match status" value="1"/>
</dbReference>
<dbReference type="OrthoDB" id="9820464at2759"/>
<evidence type="ECO:0000313" key="3">
    <source>
        <dbReference type="Proteomes" id="UP000518305"/>
    </source>
</evidence>
<dbReference type="GO" id="GO:0043014">
    <property type="term" value="F:alpha-tubulin binding"/>
    <property type="evidence" value="ECO:0007669"/>
    <property type="project" value="TreeGrafter"/>
</dbReference>
<evidence type="ECO:0000313" key="2">
    <source>
        <dbReference type="EMBL" id="NXG64342.1"/>
    </source>
</evidence>
<organism evidence="2 3">
    <name type="scientific">Hemiprocne comata</name>
    <dbReference type="NCBI Taxonomy" id="243314"/>
    <lineage>
        <taxon>Eukaryota</taxon>
        <taxon>Metazoa</taxon>
        <taxon>Chordata</taxon>
        <taxon>Craniata</taxon>
        <taxon>Vertebrata</taxon>
        <taxon>Euteleostomi</taxon>
        <taxon>Archelosauria</taxon>
        <taxon>Archosauria</taxon>
        <taxon>Dinosauria</taxon>
        <taxon>Saurischia</taxon>
        <taxon>Theropoda</taxon>
        <taxon>Coelurosauria</taxon>
        <taxon>Aves</taxon>
        <taxon>Neognathae</taxon>
        <taxon>Neoaves</taxon>
        <taxon>Strisores</taxon>
        <taxon>Apodiformes</taxon>
        <taxon>Apodidae</taxon>
        <taxon>Hemiprocninae</taxon>
        <taxon>Hemiprocne</taxon>
    </lineage>
</organism>
<protein>
    <submittedName>
        <fullName evidence="2">SMRP1 protein</fullName>
    </submittedName>
</protein>
<comment type="caution">
    <text evidence="2">The sequence shown here is derived from an EMBL/GenBank/DDBJ whole genome shotgun (WGS) entry which is preliminary data.</text>
</comment>
<reference evidence="2 3" key="1">
    <citation type="submission" date="2019-09" db="EMBL/GenBank/DDBJ databases">
        <title>Bird 10,000 Genomes (B10K) Project - Family phase.</title>
        <authorList>
            <person name="Zhang G."/>
        </authorList>
    </citation>
    <scope>NUCLEOTIDE SEQUENCE [LARGE SCALE GENOMIC DNA]</scope>
    <source>
        <strain evidence="2">B10K-DU-001-23</strain>
        <tissue evidence="2">Muscle</tissue>
    </source>
</reference>
<sequence>MFLSSKKHKTPVSTYTDSYRPPCSVRKTTQSTIKKPERRGSELLTQGLWTPPVQNPASQGQSEQLIKTVMQEYYRNTINTICCPEKHWLAKSKEKYKPVFVNQNKYITWRTGPYNTTVWNKHSCYLPLLPKETRMETFLHSIPVLYSPKPICLNKCEREVVADILHRLSGYSPPSLQPLYTVTGRGTCQGYYSPCSGRHYCLQGMDYHTDGTLAIRTHLHALGEKAVRSMPCCGYSPRVMFCTATDCIQPSLYTSPRWDTSHFTKAGGVQRGSYIINPEFISEAYSALCH</sequence>
<feature type="non-terminal residue" evidence="2">
    <location>
        <position position="290"/>
    </location>
</feature>
<dbReference type="InterPro" id="IPR028195">
    <property type="entry name" value="SPMIP6"/>
</dbReference>
<dbReference type="EMBL" id="VWZJ01010772">
    <property type="protein sequence ID" value="NXG64342.1"/>
    <property type="molecule type" value="Genomic_DNA"/>
</dbReference>
<name>A0A7K9DJM2_9AVES</name>
<dbReference type="Proteomes" id="UP000518305">
    <property type="component" value="Unassembled WGS sequence"/>
</dbReference>
<keyword evidence="3" id="KW-1185">Reference proteome</keyword>
<dbReference type="Pfam" id="PF15181">
    <property type="entry name" value="SMRP1"/>
    <property type="match status" value="1"/>
</dbReference>
<dbReference type="AlphaFoldDB" id="A0A7K9DJM2"/>
<proteinExistence type="predicted"/>
<feature type="compositionally biased region" description="Basic residues" evidence="1">
    <location>
        <begin position="1"/>
        <end position="10"/>
    </location>
</feature>
<accession>A0A7K9DJM2</accession>
<evidence type="ECO:0000256" key="1">
    <source>
        <dbReference type="SAM" id="MobiDB-lite"/>
    </source>
</evidence>
<feature type="non-terminal residue" evidence="2">
    <location>
        <position position="1"/>
    </location>
</feature>
<dbReference type="GO" id="GO:0048471">
    <property type="term" value="C:perinuclear region of cytoplasm"/>
    <property type="evidence" value="ECO:0007669"/>
    <property type="project" value="TreeGrafter"/>
</dbReference>
<dbReference type="PANTHER" id="PTHR35664:SF1">
    <property type="entry name" value="SPERMATID-SPECIFIC MANCHETTE-RELATED PROTEIN 1"/>
    <property type="match status" value="1"/>
</dbReference>
<gene>
    <name evidence="2" type="primary">Smrp1</name>
    <name evidence="2" type="ORF">HEMCOM_R05457</name>
</gene>
<feature type="region of interest" description="Disordered" evidence="1">
    <location>
        <begin position="1"/>
        <end position="37"/>
    </location>
</feature>